<evidence type="ECO:0000256" key="3">
    <source>
        <dbReference type="ARBA" id="ARBA00022695"/>
    </source>
</evidence>
<dbReference type="eggNOG" id="COG4284">
    <property type="taxonomic scope" value="Bacteria"/>
</dbReference>
<feature type="binding site" evidence="5">
    <location>
        <position position="90"/>
    </location>
    <ligand>
        <name>UTP</name>
        <dbReference type="ChEBI" id="CHEBI:46398"/>
    </ligand>
</feature>
<feature type="binding site" evidence="5">
    <location>
        <position position="359"/>
    </location>
    <ligand>
        <name>UTP</name>
        <dbReference type="ChEBI" id="CHEBI:46398"/>
    </ligand>
</feature>
<feature type="binding site" evidence="5">
    <location>
        <position position="181"/>
    </location>
    <ligand>
        <name>UTP</name>
        <dbReference type="ChEBI" id="CHEBI:46398"/>
    </ligand>
</feature>
<evidence type="ECO:0008006" key="8">
    <source>
        <dbReference type="Google" id="ProtNLM"/>
    </source>
</evidence>
<comment type="similarity">
    <text evidence="1">Belongs to the UDPGP type 1 family.</text>
</comment>
<keyword evidence="3" id="KW-0548">Nucleotidyltransferase</keyword>
<comment type="caution">
    <text evidence="6">The sequence shown here is derived from an EMBL/GenBank/DDBJ whole genome shotgun (WGS) entry which is preliminary data.</text>
</comment>
<dbReference type="RefSeq" id="WP_007000870.1">
    <property type="nucleotide sequence ID" value="NZ_JH992955.1"/>
</dbReference>
<gene>
    <name evidence="6" type="ORF">HMPREF9233_00664</name>
</gene>
<dbReference type="Pfam" id="PF01704">
    <property type="entry name" value="UDPGP"/>
    <property type="match status" value="1"/>
</dbReference>
<feature type="binding site" evidence="5">
    <location>
        <position position="153"/>
    </location>
    <ligand>
        <name>UTP</name>
        <dbReference type="ChEBI" id="CHEBI:46398"/>
    </ligand>
</feature>
<feature type="binding site" evidence="4">
    <location>
        <position position="182"/>
    </location>
    <ligand>
        <name>substrate</name>
    </ligand>
</feature>
<dbReference type="HOGENOM" id="CLU_023632_1_0_11"/>
<protein>
    <recommendedName>
        <fullName evidence="8">UTP--glucose-1-phosphate uridylyltransferase</fullName>
    </recommendedName>
</protein>
<dbReference type="InterPro" id="IPR002618">
    <property type="entry name" value="UDPGP_fam"/>
</dbReference>
<dbReference type="InterPro" id="IPR016267">
    <property type="entry name" value="UDPGP_trans"/>
</dbReference>
<evidence type="ECO:0000256" key="5">
    <source>
        <dbReference type="PIRSR" id="PIRSR000806-2"/>
    </source>
</evidence>
<name>K9EY68_9ACTO</name>
<proteinExistence type="inferred from homology"/>
<evidence type="ECO:0000256" key="2">
    <source>
        <dbReference type="ARBA" id="ARBA00022679"/>
    </source>
</evidence>
<evidence type="ECO:0000256" key="4">
    <source>
        <dbReference type="PIRSR" id="PIRSR000806-1"/>
    </source>
</evidence>
<dbReference type="EMBL" id="AGWL01000002">
    <property type="protein sequence ID" value="EKU95877.1"/>
    <property type="molecule type" value="Genomic_DNA"/>
</dbReference>
<keyword evidence="7" id="KW-1185">Reference proteome</keyword>
<reference evidence="6 7" key="1">
    <citation type="submission" date="2012-09" db="EMBL/GenBank/DDBJ databases">
        <title>The Genome Sequence of Actinobaculum massiliae ACS-171-V-COL2.</title>
        <authorList>
            <consortium name="The Broad Institute Genome Sequencing Platform"/>
            <person name="Earl A."/>
            <person name="Ward D."/>
            <person name="Feldgarden M."/>
            <person name="Gevers D."/>
            <person name="Saerens B."/>
            <person name="Vaneechoutte M."/>
            <person name="Walker B."/>
            <person name="Young S.K."/>
            <person name="Zeng Q."/>
            <person name="Gargeya S."/>
            <person name="Fitzgerald M."/>
            <person name="Haas B."/>
            <person name="Abouelleil A."/>
            <person name="Alvarado L."/>
            <person name="Arachchi H.M."/>
            <person name="Berlin A."/>
            <person name="Chapman S.B."/>
            <person name="Goldberg J."/>
            <person name="Griggs A."/>
            <person name="Gujja S."/>
            <person name="Hansen M."/>
            <person name="Howarth C."/>
            <person name="Imamovic A."/>
            <person name="Larimer J."/>
            <person name="McCowen C."/>
            <person name="Montmayeur A."/>
            <person name="Murphy C."/>
            <person name="Neiman D."/>
            <person name="Pearson M."/>
            <person name="Priest M."/>
            <person name="Roberts A."/>
            <person name="Saif S."/>
            <person name="Shea T."/>
            <person name="Sisk P."/>
            <person name="Sykes S."/>
            <person name="Wortman J."/>
            <person name="Nusbaum C."/>
            <person name="Birren B."/>
        </authorList>
    </citation>
    <scope>NUCLEOTIDE SEQUENCE [LARGE SCALE GENOMIC DNA]</scope>
    <source>
        <strain evidence="7">ACS-171-V-Col2</strain>
    </source>
</reference>
<dbReference type="PANTHER" id="PTHR43511">
    <property type="match status" value="1"/>
</dbReference>
<dbReference type="GO" id="GO:0003983">
    <property type="term" value="F:UTP:glucose-1-phosphate uridylyltransferase activity"/>
    <property type="evidence" value="ECO:0007669"/>
    <property type="project" value="InterPro"/>
</dbReference>
<accession>K9EY68</accession>
<dbReference type="Gene3D" id="2.160.10.10">
    <property type="entry name" value="Hexapeptide repeat proteins"/>
    <property type="match status" value="1"/>
</dbReference>
<dbReference type="STRING" id="202789.GCA_001457435_01468"/>
<evidence type="ECO:0000313" key="6">
    <source>
        <dbReference type="EMBL" id="EKU95877.1"/>
    </source>
</evidence>
<dbReference type="PIRSF" id="PIRSF000806">
    <property type="entry name" value="UDPGP"/>
    <property type="match status" value="1"/>
</dbReference>
<dbReference type="AlphaFoldDB" id="K9EY68"/>
<dbReference type="InterPro" id="IPR029044">
    <property type="entry name" value="Nucleotide-diphossugar_trans"/>
</dbReference>
<feature type="binding site" evidence="5">
    <location>
        <position position="212"/>
    </location>
    <ligand>
        <name>UTP</name>
        <dbReference type="ChEBI" id="CHEBI:46398"/>
    </ligand>
</feature>
<dbReference type="Proteomes" id="UP000009888">
    <property type="component" value="Unassembled WGS sequence"/>
</dbReference>
<dbReference type="SUPFAM" id="SSF53448">
    <property type="entry name" value="Nucleotide-diphospho-sugar transferases"/>
    <property type="match status" value="1"/>
</dbReference>
<evidence type="ECO:0000313" key="7">
    <source>
        <dbReference type="Proteomes" id="UP000009888"/>
    </source>
</evidence>
<organism evidence="6 7">
    <name type="scientific">Actinobaculum massiliense ACS-171-V-Col2</name>
    <dbReference type="NCBI Taxonomy" id="883066"/>
    <lineage>
        <taxon>Bacteria</taxon>
        <taxon>Bacillati</taxon>
        <taxon>Actinomycetota</taxon>
        <taxon>Actinomycetes</taxon>
        <taxon>Actinomycetales</taxon>
        <taxon>Actinomycetaceae</taxon>
        <taxon>Actinobaculum</taxon>
    </lineage>
</organism>
<sequence length="450" mass="50102">MASSAAREKMREAGASARAISVFERYQKQLEEGATGLVPEDSIDPLAEDEVPSVAEVEVSEAAAREAIGKTVVLKLNGGLGTSMGMEIAKSLLPVRGGLSFLEIIQRQLLAARQRYEAKIPLILMNSFRTREDSLAAIDDSVRVDGVPIDFLQGKEPKLRVDNFEPVEWPQNPELEWCPPGHGDIFTTLTDSGLVKQLLDQGYRYLATSNADNLGAYPSARLAGWFAASGAPYAPEVCVRTAADRKGGHLARRKRDGRVILRDTAQTPAEDMHYFTDEFRHRYFHTNNLWFNLEALDELLERTDGILDLPLIRNRKTVDPRDAESTQVYQIECAIGAVVEKFDGAAPVLVPRSRFLPVKTTNDLLTVRSDAYRLTEDYRLELLTQAAPIVDLDPKFFKKINDFEARLQQLPSLRDVEHFTVRGDWSFAGDLTFTGDVELSGSGQVRGESF</sequence>
<dbReference type="PATRIC" id="fig|883066.3.peg.682"/>
<dbReference type="Gene3D" id="3.90.550.10">
    <property type="entry name" value="Spore Coat Polysaccharide Biosynthesis Protein SpsA, Chain A"/>
    <property type="match status" value="1"/>
</dbReference>
<keyword evidence="2" id="KW-0808">Transferase</keyword>
<dbReference type="GO" id="GO:0006011">
    <property type="term" value="P:UDP-alpha-D-glucose metabolic process"/>
    <property type="evidence" value="ECO:0007669"/>
    <property type="project" value="InterPro"/>
</dbReference>
<evidence type="ECO:0000256" key="1">
    <source>
        <dbReference type="ARBA" id="ARBA00010401"/>
    </source>
</evidence>